<dbReference type="InterPro" id="IPR020900">
    <property type="entry name" value="Arg_repress_DNA-bd"/>
</dbReference>
<organism evidence="13 15">
    <name type="scientific">Pluralibacter gergoviae</name>
    <name type="common">Enterobacter gergoviae</name>
    <dbReference type="NCBI Taxonomy" id="61647"/>
    <lineage>
        <taxon>Bacteria</taxon>
        <taxon>Pseudomonadati</taxon>
        <taxon>Pseudomonadota</taxon>
        <taxon>Gammaproteobacteria</taxon>
        <taxon>Enterobacterales</taxon>
        <taxon>Enterobacteriaceae</taxon>
        <taxon>Pluralibacter</taxon>
    </lineage>
</organism>
<dbReference type="InterPro" id="IPR036388">
    <property type="entry name" value="WH-like_DNA-bd_sf"/>
</dbReference>
<sequence length="154" mass="16886">MRTTHDLENIFKTMLREENISSQNEIVEYLKEKGFLHINQSRVSRMLASLGAVRTRNARMEMVYCLPSEMGVPTTDTPLCKSIVDITSNDTMVVTHTVPGAAPLIARLLDSCGKPEGILGTIAGDDTIFIVPVAGFNVGELQQTVTNILQTNHA</sequence>
<keyword evidence="8 10" id="KW-0238">DNA-binding</keyword>
<evidence type="ECO:0000313" key="15">
    <source>
        <dbReference type="Proteomes" id="UP000036196"/>
    </source>
</evidence>
<dbReference type="eggNOG" id="COG1438">
    <property type="taxonomic scope" value="Bacteria"/>
</dbReference>
<evidence type="ECO:0000256" key="4">
    <source>
        <dbReference type="ARBA" id="ARBA00021148"/>
    </source>
</evidence>
<dbReference type="GO" id="GO:0003700">
    <property type="term" value="F:DNA-binding transcription factor activity"/>
    <property type="evidence" value="ECO:0007669"/>
    <property type="project" value="UniProtKB-UniRule"/>
</dbReference>
<evidence type="ECO:0000256" key="6">
    <source>
        <dbReference type="ARBA" id="ARBA00022571"/>
    </source>
</evidence>
<dbReference type="Pfam" id="PF02863">
    <property type="entry name" value="Arg_repressor_C"/>
    <property type="match status" value="1"/>
</dbReference>
<comment type="subcellular location">
    <subcellularLocation>
        <location evidence="1 10">Cytoplasm</location>
    </subcellularLocation>
</comment>
<evidence type="ECO:0000313" key="14">
    <source>
        <dbReference type="EMBL" id="MDQ2308518.1"/>
    </source>
</evidence>
<reference evidence="13 15" key="1">
    <citation type="submission" date="2015-05" db="EMBL/GenBank/DDBJ databases">
        <title>Genome sequences of Pluralibacter gergoviae.</title>
        <authorList>
            <person name="Greninger A.L."/>
            <person name="Miller S."/>
        </authorList>
    </citation>
    <scope>NUCLEOTIDE SEQUENCE [LARGE SCALE GENOMIC DNA]</scope>
    <source>
        <strain evidence="13 15">JS81F13</strain>
    </source>
</reference>
<dbReference type="HAMAP" id="MF_00173">
    <property type="entry name" value="Arg_repressor"/>
    <property type="match status" value="1"/>
</dbReference>
<gene>
    <name evidence="10 14" type="primary">argR</name>
    <name evidence="13" type="ORF">ABW06_18905</name>
    <name evidence="14" type="ORF">RBJ30_05325</name>
</gene>
<dbReference type="GO" id="GO:0051259">
    <property type="term" value="P:protein complex oligomerization"/>
    <property type="evidence" value="ECO:0007669"/>
    <property type="project" value="InterPro"/>
</dbReference>
<keyword evidence="5 10" id="KW-0963">Cytoplasm</keyword>
<keyword evidence="10" id="KW-0028">Amino-acid biosynthesis</keyword>
<feature type="domain" description="Arginine repressor C-terminal" evidence="12">
    <location>
        <begin position="81"/>
        <end position="145"/>
    </location>
</feature>
<keyword evidence="9 10" id="KW-0804">Transcription</keyword>
<dbReference type="PRINTS" id="PR01467">
    <property type="entry name" value="ARGREPRESSOR"/>
</dbReference>
<dbReference type="PANTHER" id="PTHR34471">
    <property type="entry name" value="ARGININE REPRESSOR"/>
    <property type="match status" value="1"/>
</dbReference>
<comment type="function">
    <text evidence="10">Regulates arginine biosynthesis genes.</text>
</comment>
<dbReference type="OrthoDB" id="7060358at2"/>
<proteinExistence type="inferred from homology"/>
<evidence type="ECO:0000313" key="13">
    <source>
        <dbReference type="EMBL" id="KMK12039.1"/>
    </source>
</evidence>
<dbReference type="InterPro" id="IPR036390">
    <property type="entry name" value="WH_DNA-bd_sf"/>
</dbReference>
<evidence type="ECO:0000259" key="12">
    <source>
        <dbReference type="Pfam" id="PF02863"/>
    </source>
</evidence>
<dbReference type="PATRIC" id="fig|61647.13.peg.2869"/>
<dbReference type="GeneID" id="61382577"/>
<evidence type="ECO:0000256" key="3">
    <source>
        <dbReference type="ARBA" id="ARBA00008316"/>
    </source>
</evidence>
<dbReference type="PANTHER" id="PTHR34471:SF1">
    <property type="entry name" value="ARGININE REPRESSOR"/>
    <property type="match status" value="1"/>
</dbReference>
<dbReference type="EMBL" id="LDZF01000022">
    <property type="protein sequence ID" value="KMK12039.1"/>
    <property type="molecule type" value="Genomic_DNA"/>
</dbReference>
<dbReference type="RefSeq" id="WP_043081349.1">
    <property type="nucleotide sequence ID" value="NZ_CACVCI010000001.1"/>
</dbReference>
<evidence type="ECO:0000256" key="2">
    <source>
        <dbReference type="ARBA" id="ARBA00005040"/>
    </source>
</evidence>
<keyword evidence="7 10" id="KW-0805">Transcription regulation</keyword>
<dbReference type="STRING" id="61647.LG71_03835"/>
<dbReference type="GO" id="GO:0034618">
    <property type="term" value="F:arginine binding"/>
    <property type="evidence" value="ECO:0007669"/>
    <property type="project" value="InterPro"/>
</dbReference>
<evidence type="ECO:0000259" key="11">
    <source>
        <dbReference type="Pfam" id="PF01316"/>
    </source>
</evidence>
<comment type="pathway">
    <text evidence="2 10">Amino-acid biosynthesis; L-arginine biosynthesis [regulation].</text>
</comment>
<dbReference type="GO" id="GO:1900079">
    <property type="term" value="P:regulation of arginine biosynthetic process"/>
    <property type="evidence" value="ECO:0007669"/>
    <property type="project" value="UniProtKB-UniRule"/>
</dbReference>
<dbReference type="NCBIfam" id="NF003457">
    <property type="entry name" value="PRK05066.1"/>
    <property type="match status" value="1"/>
</dbReference>
<evidence type="ECO:0000256" key="7">
    <source>
        <dbReference type="ARBA" id="ARBA00023015"/>
    </source>
</evidence>
<keyword evidence="6 10" id="KW-0055">Arginine biosynthesis</keyword>
<dbReference type="SUPFAM" id="SSF46785">
    <property type="entry name" value="Winged helix' DNA-binding domain"/>
    <property type="match status" value="1"/>
</dbReference>
<dbReference type="InterPro" id="IPR020899">
    <property type="entry name" value="Arg_repress_C"/>
</dbReference>
<evidence type="ECO:0000256" key="10">
    <source>
        <dbReference type="HAMAP-Rule" id="MF_00173"/>
    </source>
</evidence>
<dbReference type="EMBL" id="JAVDNV010000003">
    <property type="protein sequence ID" value="MDQ2308518.1"/>
    <property type="molecule type" value="Genomic_DNA"/>
</dbReference>
<dbReference type="Gene3D" id="1.10.10.10">
    <property type="entry name" value="Winged helix-like DNA-binding domain superfamily/Winged helix DNA-binding domain"/>
    <property type="match status" value="1"/>
</dbReference>
<dbReference type="Proteomes" id="UP001236270">
    <property type="component" value="Unassembled WGS sequence"/>
</dbReference>
<dbReference type="SUPFAM" id="SSF55252">
    <property type="entry name" value="C-terminal domain of arginine repressor"/>
    <property type="match status" value="1"/>
</dbReference>
<dbReference type="Pfam" id="PF01316">
    <property type="entry name" value="Arg_repressor"/>
    <property type="match status" value="1"/>
</dbReference>
<comment type="caution">
    <text evidence="13">The sequence shown here is derived from an EMBL/GenBank/DDBJ whole genome shotgun (WGS) entry which is preliminary data.</text>
</comment>
<evidence type="ECO:0000256" key="8">
    <source>
        <dbReference type="ARBA" id="ARBA00023125"/>
    </source>
</evidence>
<name>A0A089QX98_PLUGE</name>
<keyword evidence="10" id="KW-0678">Repressor</keyword>
<dbReference type="AlphaFoldDB" id="A0A089QX98"/>
<dbReference type="NCBIfam" id="TIGR01529">
    <property type="entry name" value="argR_whole"/>
    <property type="match status" value="1"/>
</dbReference>
<dbReference type="Gene3D" id="3.30.1360.40">
    <property type="match status" value="1"/>
</dbReference>
<dbReference type="GO" id="GO:0005737">
    <property type="term" value="C:cytoplasm"/>
    <property type="evidence" value="ECO:0007669"/>
    <property type="project" value="UniProtKB-SubCell"/>
</dbReference>
<evidence type="ECO:0000256" key="9">
    <source>
        <dbReference type="ARBA" id="ARBA00023163"/>
    </source>
</evidence>
<dbReference type="KEGG" id="pge:LG71_03835"/>
<protein>
    <recommendedName>
        <fullName evidence="4 10">Arginine repressor</fullName>
    </recommendedName>
</protein>
<keyword evidence="15" id="KW-1185">Reference proteome</keyword>
<reference evidence="14" key="2">
    <citation type="submission" date="2023-08" db="EMBL/GenBank/DDBJ databases">
        <title>WGS of pathogenic bacterial species, Los Angeles County Public Health Laboratories.</title>
        <authorList>
            <person name="Garrigues J.M."/>
            <person name="Green N.M."/>
        </authorList>
    </citation>
    <scope>NUCLEOTIDE SEQUENCE</scope>
    <source>
        <strain evidence="14">LACPHL-BACT-2023-00068</strain>
    </source>
</reference>
<comment type="similarity">
    <text evidence="3 10">Belongs to the ArgR family.</text>
</comment>
<dbReference type="InterPro" id="IPR001669">
    <property type="entry name" value="Arg_repress"/>
</dbReference>
<dbReference type="GO" id="GO:0006526">
    <property type="term" value="P:L-arginine biosynthetic process"/>
    <property type="evidence" value="ECO:0007669"/>
    <property type="project" value="UniProtKB-UniPathway"/>
</dbReference>
<dbReference type="GO" id="GO:0003677">
    <property type="term" value="F:DNA binding"/>
    <property type="evidence" value="ECO:0007669"/>
    <property type="project" value="UniProtKB-KW"/>
</dbReference>
<evidence type="ECO:0000256" key="5">
    <source>
        <dbReference type="ARBA" id="ARBA00022490"/>
    </source>
</evidence>
<evidence type="ECO:0000256" key="1">
    <source>
        <dbReference type="ARBA" id="ARBA00004496"/>
    </source>
</evidence>
<accession>A0A089QX98</accession>
<dbReference type="InterPro" id="IPR036251">
    <property type="entry name" value="Arg_repress_C_sf"/>
</dbReference>
<dbReference type="Proteomes" id="UP000036196">
    <property type="component" value="Unassembled WGS sequence"/>
</dbReference>
<feature type="domain" description="Arginine repressor DNA-binding" evidence="11">
    <location>
        <begin position="7"/>
        <end position="70"/>
    </location>
</feature>
<dbReference type="UniPathway" id="UPA00068"/>